<evidence type="ECO:0000256" key="1">
    <source>
        <dbReference type="SAM" id="MobiDB-lite"/>
    </source>
</evidence>
<protein>
    <submittedName>
        <fullName evidence="2">Uncharacterized protein</fullName>
    </submittedName>
</protein>
<dbReference type="Proteomes" id="UP001152795">
    <property type="component" value="Unassembled WGS sequence"/>
</dbReference>
<accession>A0A7D9L3Q9</accession>
<reference evidence="2" key="1">
    <citation type="submission" date="2020-04" db="EMBL/GenBank/DDBJ databases">
        <authorList>
            <person name="Alioto T."/>
            <person name="Alioto T."/>
            <person name="Gomez Garrido J."/>
        </authorList>
    </citation>
    <scope>NUCLEOTIDE SEQUENCE</scope>
    <source>
        <strain evidence="2">A484AB</strain>
    </source>
</reference>
<comment type="caution">
    <text evidence="2">The sequence shown here is derived from an EMBL/GenBank/DDBJ whole genome shotgun (WGS) entry which is preliminary data.</text>
</comment>
<proteinExistence type="predicted"/>
<evidence type="ECO:0000313" key="2">
    <source>
        <dbReference type="EMBL" id="CAB4025516.1"/>
    </source>
</evidence>
<dbReference type="AlphaFoldDB" id="A0A7D9L3Q9"/>
<organism evidence="2 3">
    <name type="scientific">Paramuricea clavata</name>
    <name type="common">Red gorgonian</name>
    <name type="synonym">Violescent sea-whip</name>
    <dbReference type="NCBI Taxonomy" id="317549"/>
    <lineage>
        <taxon>Eukaryota</taxon>
        <taxon>Metazoa</taxon>
        <taxon>Cnidaria</taxon>
        <taxon>Anthozoa</taxon>
        <taxon>Octocorallia</taxon>
        <taxon>Malacalcyonacea</taxon>
        <taxon>Plexauridae</taxon>
        <taxon>Paramuricea</taxon>
    </lineage>
</organism>
<sequence length="754" mass="86298">MADSCEQDLDFDLDQDGLRSNIPRYVRTQIPVCSIEYKKVLRNTRKVKTNIEESQHKLKIMKEKMEDCRRNACEAFKLRINQQEGRSDEEFKGTGSSHTSRQIIYTPGGTKRKVNPSHIKFKANLKEALDNIIEKREGSVIMVDELVDKLQNTFPGVKGFERSTILTTLSRMYGKKVEYMGRKKKPYYRGIAFIEDSKLDTASQDETEVPKSINVVKPPCKARKGILFDSFSEESGVTDYPFLITGTNQDPTEPFGMEELLHATQEVENTVNEEGNASKSLALKEQEKTFRAYDSTVQEIINEQDKVIGLQEEIVTTSKLLGGLLTVSERNSIKEEVNKAKEVFNLHIRDEKSLCDIHDIFNPHLFKDLVDGVRTACPTITNILEQLVLSSNTSRNTIKTESLKMKAAVHLLASLLDVRDQHSRNDIPLLFGLLFICYGAGPAMIRILQRIGLSESFPTLIGVLKSQLRNYKKIISKRVGINTPVITYQDNMQMFRTPLRHLRLSKLQEDKLKQGKMWDFTVRGWREADISGIEANFEKDDLALKPQQEVKSLKYEDTKIENNKDQNQKFLGFKERNMLRRLDVALNCIVETEDEIVSASNEDLERFAEAAEARRNLPMNKKKYITDVPPVDEEFPSMAKTKTSIYPLPISHENQCTTVGLAGNLDKFTEEFSFHSQENQQYMPVRKSGKAFAIDKAYERFAFIKSLEKHKEQQAYYDTILRRTLDESSSEETQTFDEVGVMVEETVSSDSDED</sequence>
<dbReference type="EMBL" id="CACRXK020013647">
    <property type="protein sequence ID" value="CAB4025516.1"/>
    <property type="molecule type" value="Genomic_DNA"/>
</dbReference>
<gene>
    <name evidence="2" type="ORF">PACLA_8A003634</name>
</gene>
<evidence type="ECO:0000313" key="3">
    <source>
        <dbReference type="Proteomes" id="UP001152795"/>
    </source>
</evidence>
<feature type="region of interest" description="Disordered" evidence="1">
    <location>
        <begin position="84"/>
        <end position="111"/>
    </location>
</feature>
<keyword evidence="3" id="KW-1185">Reference proteome</keyword>
<dbReference type="OrthoDB" id="6001607at2759"/>
<name>A0A7D9L3Q9_PARCT</name>
<feature type="compositionally biased region" description="Polar residues" evidence="1">
    <location>
        <begin position="94"/>
        <end position="103"/>
    </location>
</feature>